<feature type="chain" id="PRO_5015330316" evidence="1">
    <location>
        <begin position="28"/>
        <end position="117"/>
    </location>
</feature>
<protein>
    <submittedName>
        <fullName evidence="3">Peptidase</fullName>
    </submittedName>
</protein>
<dbReference type="KEGG" id="boz:DBV39_00300"/>
<accession>A0A2R4XP12</accession>
<dbReference type="Proteomes" id="UP000244571">
    <property type="component" value="Chromosome"/>
</dbReference>
<dbReference type="Pfam" id="PF03413">
    <property type="entry name" value="PepSY"/>
    <property type="match status" value="1"/>
</dbReference>
<dbReference type="AlphaFoldDB" id="A0A2R4XP12"/>
<name>A0A2R4XP12_9BURK</name>
<reference evidence="3 4" key="1">
    <citation type="submission" date="2018-04" db="EMBL/GenBank/DDBJ databases">
        <title>Bordetella sp. HZ20 isolated from seawater.</title>
        <authorList>
            <person name="Sun C."/>
        </authorList>
    </citation>
    <scope>NUCLEOTIDE SEQUENCE [LARGE SCALE GENOMIC DNA]</scope>
    <source>
        <strain evidence="3 4">HZ20</strain>
    </source>
</reference>
<evidence type="ECO:0000259" key="2">
    <source>
        <dbReference type="Pfam" id="PF03413"/>
    </source>
</evidence>
<evidence type="ECO:0000313" key="3">
    <source>
        <dbReference type="EMBL" id="AWB35540.1"/>
    </source>
</evidence>
<keyword evidence="1" id="KW-0732">Signal</keyword>
<evidence type="ECO:0000313" key="4">
    <source>
        <dbReference type="Proteomes" id="UP000244571"/>
    </source>
</evidence>
<keyword evidence="4" id="KW-1185">Reference proteome</keyword>
<dbReference type="InterPro" id="IPR025711">
    <property type="entry name" value="PepSY"/>
</dbReference>
<evidence type="ECO:0000256" key="1">
    <source>
        <dbReference type="SAM" id="SignalP"/>
    </source>
</evidence>
<feature type="domain" description="PepSY" evidence="2">
    <location>
        <begin position="45"/>
        <end position="102"/>
    </location>
</feature>
<organism evidence="3 4">
    <name type="scientific">Orrella marina</name>
    <dbReference type="NCBI Taxonomy" id="2163011"/>
    <lineage>
        <taxon>Bacteria</taxon>
        <taxon>Pseudomonadati</taxon>
        <taxon>Pseudomonadota</taxon>
        <taxon>Betaproteobacteria</taxon>
        <taxon>Burkholderiales</taxon>
        <taxon>Alcaligenaceae</taxon>
        <taxon>Orrella</taxon>
    </lineage>
</organism>
<gene>
    <name evidence="3" type="ORF">DBV39_00300</name>
</gene>
<dbReference type="OrthoDB" id="8527445at2"/>
<feature type="signal peptide" evidence="1">
    <location>
        <begin position="1"/>
        <end position="27"/>
    </location>
</feature>
<dbReference type="EMBL" id="CP028901">
    <property type="protein sequence ID" value="AWB35540.1"/>
    <property type="molecule type" value="Genomic_DNA"/>
</dbReference>
<sequence length="117" mass="13118">MPRRRLLLAMAALVLLVLLTMPVSGHADKSDRDRARQALLDGKVLSLRDVLEKVTQEFPGEPIEIEFDEDDGVYVYEIKLLQQSGSVLKLEVDASSGDITSIKGRDIRRQNRTGVRD</sequence>
<dbReference type="Gene3D" id="3.10.450.40">
    <property type="match status" value="1"/>
</dbReference>
<proteinExistence type="predicted"/>